<dbReference type="Proteomes" id="UP000738359">
    <property type="component" value="Unassembled WGS sequence"/>
</dbReference>
<dbReference type="GO" id="GO:0016020">
    <property type="term" value="C:membrane"/>
    <property type="evidence" value="ECO:0007669"/>
    <property type="project" value="UniProtKB-SubCell"/>
</dbReference>
<gene>
    <name evidence="8" type="ORF">BGZ70_003880</name>
</gene>
<keyword evidence="9" id="KW-1185">Reference proteome</keyword>
<evidence type="ECO:0000313" key="8">
    <source>
        <dbReference type="EMBL" id="KAF9965892.1"/>
    </source>
</evidence>
<feature type="transmembrane region" description="Helical" evidence="6">
    <location>
        <begin position="86"/>
        <end position="107"/>
    </location>
</feature>
<dbReference type="Pfam" id="PF07690">
    <property type="entry name" value="MFS_1"/>
    <property type="match status" value="1"/>
</dbReference>
<dbReference type="InterPro" id="IPR011701">
    <property type="entry name" value="MFS"/>
</dbReference>
<feature type="transmembrane region" description="Helical" evidence="6">
    <location>
        <begin position="342"/>
        <end position="366"/>
    </location>
</feature>
<dbReference type="PANTHER" id="PTHR42718">
    <property type="entry name" value="MAJOR FACILITATOR SUPERFAMILY MULTIDRUG TRANSPORTER MFSC"/>
    <property type="match status" value="1"/>
</dbReference>
<dbReference type="GO" id="GO:0022857">
    <property type="term" value="F:transmembrane transporter activity"/>
    <property type="evidence" value="ECO:0007669"/>
    <property type="project" value="InterPro"/>
</dbReference>
<proteinExistence type="predicted"/>
<accession>A0A9P6JAE7</accession>
<evidence type="ECO:0000256" key="1">
    <source>
        <dbReference type="ARBA" id="ARBA00004141"/>
    </source>
</evidence>
<feature type="transmembrane region" description="Helical" evidence="6">
    <location>
        <begin position="216"/>
        <end position="233"/>
    </location>
</feature>
<evidence type="ECO:0000256" key="4">
    <source>
        <dbReference type="ARBA" id="ARBA00022989"/>
    </source>
</evidence>
<dbReference type="PANTHER" id="PTHR42718:SF9">
    <property type="entry name" value="MAJOR FACILITATOR SUPERFAMILY MULTIDRUG TRANSPORTER MFSC"/>
    <property type="match status" value="1"/>
</dbReference>
<comment type="subcellular location">
    <subcellularLocation>
        <location evidence="1">Membrane</location>
        <topology evidence="1">Multi-pass membrane protein</topology>
    </subcellularLocation>
</comment>
<keyword evidence="2" id="KW-0813">Transport</keyword>
<dbReference type="InterPro" id="IPR020846">
    <property type="entry name" value="MFS_dom"/>
</dbReference>
<feature type="transmembrane region" description="Helical" evidence="6">
    <location>
        <begin position="61"/>
        <end position="80"/>
    </location>
</feature>
<feature type="transmembrane region" description="Helical" evidence="6">
    <location>
        <begin position="253"/>
        <end position="277"/>
    </location>
</feature>
<feature type="transmembrane region" description="Helical" evidence="6">
    <location>
        <begin position="119"/>
        <end position="138"/>
    </location>
</feature>
<dbReference type="SUPFAM" id="SSF103473">
    <property type="entry name" value="MFS general substrate transporter"/>
    <property type="match status" value="1"/>
</dbReference>
<name>A0A9P6JAE7_MORAP</name>
<keyword evidence="3 6" id="KW-0812">Transmembrane</keyword>
<protein>
    <recommendedName>
        <fullName evidence="7">Major facilitator superfamily (MFS) profile domain-containing protein</fullName>
    </recommendedName>
</protein>
<dbReference type="OrthoDB" id="2130629at2759"/>
<feature type="transmembrane region" description="Helical" evidence="6">
    <location>
        <begin position="423"/>
        <end position="443"/>
    </location>
</feature>
<reference evidence="8" key="1">
    <citation type="journal article" date="2020" name="Fungal Divers.">
        <title>Resolving the Mortierellaceae phylogeny through synthesis of multi-gene phylogenetics and phylogenomics.</title>
        <authorList>
            <person name="Vandepol N."/>
            <person name="Liber J."/>
            <person name="Desiro A."/>
            <person name="Na H."/>
            <person name="Kennedy M."/>
            <person name="Barry K."/>
            <person name="Grigoriev I.V."/>
            <person name="Miller A.N."/>
            <person name="O'Donnell K."/>
            <person name="Stajich J.E."/>
            <person name="Bonito G."/>
        </authorList>
    </citation>
    <scope>NUCLEOTIDE SEQUENCE</scope>
    <source>
        <strain evidence="8">CK1249</strain>
    </source>
</reference>
<dbReference type="AlphaFoldDB" id="A0A9P6JAE7"/>
<dbReference type="EMBL" id="JAAAHY010000211">
    <property type="protein sequence ID" value="KAF9965892.1"/>
    <property type="molecule type" value="Genomic_DNA"/>
</dbReference>
<feature type="transmembrane region" description="Helical" evidence="6">
    <location>
        <begin position="183"/>
        <end position="204"/>
    </location>
</feature>
<evidence type="ECO:0000256" key="2">
    <source>
        <dbReference type="ARBA" id="ARBA00022448"/>
    </source>
</evidence>
<feature type="domain" description="Major facilitator superfamily (MFS) profile" evidence="7">
    <location>
        <begin position="1"/>
        <end position="447"/>
    </location>
</feature>
<evidence type="ECO:0000256" key="5">
    <source>
        <dbReference type="ARBA" id="ARBA00023136"/>
    </source>
</evidence>
<dbReference type="Gene3D" id="1.20.1720.10">
    <property type="entry name" value="Multidrug resistance protein D"/>
    <property type="match status" value="1"/>
</dbReference>
<dbReference type="PROSITE" id="PS50850">
    <property type="entry name" value="MFS"/>
    <property type="match status" value="1"/>
</dbReference>
<dbReference type="InterPro" id="IPR036259">
    <property type="entry name" value="MFS_trans_sf"/>
</dbReference>
<evidence type="ECO:0000259" key="7">
    <source>
        <dbReference type="PROSITE" id="PS50850"/>
    </source>
</evidence>
<feature type="transmembrane region" description="Helical" evidence="6">
    <location>
        <begin position="150"/>
        <end position="171"/>
    </location>
</feature>
<keyword evidence="5 6" id="KW-0472">Membrane</keyword>
<feature type="transmembrane region" description="Helical" evidence="6">
    <location>
        <begin position="31"/>
        <end position="49"/>
    </location>
</feature>
<evidence type="ECO:0000256" key="3">
    <source>
        <dbReference type="ARBA" id="ARBA00022692"/>
    </source>
</evidence>
<sequence>MAQLLDAINISSVNIALPSIKEEAGFEENQLQWVISAYALTYAGFLLVGGRMGDLFGHRRIFLTGTLWFSIWSLISGFARNPYFMSIARAIQGVGAGLTIPSALAILTTTFPLGPERTFALSMFGGAGIFGQTLGVLLGGVFDATIGWPWIFYITAIISAGISLLGFLVITKANDKASSTQTRVDYIGVFLFMIGIVTVVYYLTESVSAGWASAKTLAPFLAGIVLLLIFFFWERRIDYAIMPFHIWRSRRFYSSVVVITCLAGVYYTMIVFSSFTFQKVLGYSPIITACCYLVHGLGLAVGLFTATRLFPYVRTKIIALIGWTLIAASSVLFAQIVPGSTYWQWAFPALILNCIGLAPTWISCQVNATADAANEDQGVVGAVFSVALQIGGPIGLAVSTIIQHSFDRSSSEGLEGLMAGYRAAFYTFGVFSGVGFVLSLLLASNQDPPEFTGLAEEEREGLEAIEGGDIAQGHGKEEVGDSVMNSSILSVSTTVLEDDKGMPRSS</sequence>
<evidence type="ECO:0000256" key="6">
    <source>
        <dbReference type="SAM" id="Phobius"/>
    </source>
</evidence>
<feature type="transmembrane region" description="Helical" evidence="6">
    <location>
        <begin position="317"/>
        <end position="336"/>
    </location>
</feature>
<evidence type="ECO:0000313" key="9">
    <source>
        <dbReference type="Proteomes" id="UP000738359"/>
    </source>
</evidence>
<comment type="caution">
    <text evidence="8">The sequence shown here is derived from an EMBL/GenBank/DDBJ whole genome shotgun (WGS) entry which is preliminary data.</text>
</comment>
<feature type="transmembrane region" description="Helical" evidence="6">
    <location>
        <begin position="378"/>
        <end position="403"/>
    </location>
</feature>
<keyword evidence="4 6" id="KW-1133">Transmembrane helix</keyword>
<feature type="transmembrane region" description="Helical" evidence="6">
    <location>
        <begin position="283"/>
        <end position="305"/>
    </location>
</feature>
<organism evidence="8 9">
    <name type="scientific">Mortierella alpina</name>
    <name type="common">Oleaginous fungus</name>
    <name type="synonym">Mortierella renispora</name>
    <dbReference type="NCBI Taxonomy" id="64518"/>
    <lineage>
        <taxon>Eukaryota</taxon>
        <taxon>Fungi</taxon>
        <taxon>Fungi incertae sedis</taxon>
        <taxon>Mucoromycota</taxon>
        <taxon>Mortierellomycotina</taxon>
        <taxon>Mortierellomycetes</taxon>
        <taxon>Mortierellales</taxon>
        <taxon>Mortierellaceae</taxon>
        <taxon>Mortierella</taxon>
    </lineage>
</organism>
<dbReference type="Gene3D" id="1.20.1250.20">
    <property type="entry name" value="MFS general substrate transporter like domains"/>
    <property type="match status" value="1"/>
</dbReference>